<sequence length="74" mass="8832">MDKYKILTIVNFVVGSTALSFQIGVLYPWHHQLDGDFKKLERHHESRLQIFHDRKWEKLNEIDAKLDALLNKKD</sequence>
<dbReference type="PANTHER" id="PTHR40135">
    <property type="entry name" value="MITOCHONDRIAL PHOSPHATE CARRIER PROTEIN"/>
    <property type="match status" value="1"/>
</dbReference>
<evidence type="ECO:0000313" key="2">
    <source>
        <dbReference type="EMBL" id="OAQ33277.1"/>
    </source>
</evidence>
<keyword evidence="1" id="KW-0812">Transmembrane</keyword>
<name>A0A197K6I7_9FUNG</name>
<dbReference type="OrthoDB" id="9992270at2759"/>
<gene>
    <name evidence="2" type="ORF">K457DRAFT_134411</name>
</gene>
<keyword evidence="1" id="KW-0472">Membrane</keyword>
<dbReference type="Proteomes" id="UP000078512">
    <property type="component" value="Unassembled WGS sequence"/>
</dbReference>
<protein>
    <submittedName>
        <fullName evidence="2">Uncharacterized protein</fullName>
    </submittedName>
</protein>
<evidence type="ECO:0000313" key="3">
    <source>
        <dbReference type="Proteomes" id="UP000078512"/>
    </source>
</evidence>
<reference evidence="2 3" key="1">
    <citation type="submission" date="2016-05" db="EMBL/GenBank/DDBJ databases">
        <title>Genome sequencing reveals origins of a unique bacterial endosymbiosis in the earliest lineages of terrestrial Fungi.</title>
        <authorList>
            <consortium name="DOE Joint Genome Institute"/>
            <person name="Uehling J."/>
            <person name="Gryganskyi A."/>
            <person name="Hameed K."/>
            <person name="Tschaplinski T."/>
            <person name="Misztal P."/>
            <person name="Wu S."/>
            <person name="Desiro A."/>
            <person name="Vande Pol N."/>
            <person name="Du Z.-Y."/>
            <person name="Zienkiewicz A."/>
            <person name="Zienkiewicz K."/>
            <person name="Morin E."/>
            <person name="Tisserant E."/>
            <person name="Splivallo R."/>
            <person name="Hainaut M."/>
            <person name="Henrissat B."/>
            <person name="Ohm R."/>
            <person name="Kuo A."/>
            <person name="Yan J."/>
            <person name="Lipzen A."/>
            <person name="Nolan M."/>
            <person name="Labutti K."/>
            <person name="Barry K."/>
            <person name="Goldstein A."/>
            <person name="Labbe J."/>
            <person name="Schadt C."/>
            <person name="Tuskan G."/>
            <person name="Grigoriev I."/>
            <person name="Martin F."/>
            <person name="Vilgalys R."/>
            <person name="Bonito G."/>
        </authorList>
    </citation>
    <scope>NUCLEOTIDE SEQUENCE [LARGE SCALE GENOMIC DNA]</scope>
    <source>
        <strain evidence="2 3">AG-77</strain>
    </source>
</reference>
<accession>A0A197K6I7</accession>
<dbReference type="AlphaFoldDB" id="A0A197K6I7"/>
<dbReference type="STRING" id="1314771.A0A197K6I7"/>
<organism evidence="2 3">
    <name type="scientific">Linnemannia elongata AG-77</name>
    <dbReference type="NCBI Taxonomy" id="1314771"/>
    <lineage>
        <taxon>Eukaryota</taxon>
        <taxon>Fungi</taxon>
        <taxon>Fungi incertae sedis</taxon>
        <taxon>Mucoromycota</taxon>
        <taxon>Mortierellomycotina</taxon>
        <taxon>Mortierellomycetes</taxon>
        <taxon>Mortierellales</taxon>
        <taxon>Mortierellaceae</taxon>
        <taxon>Linnemannia</taxon>
    </lineage>
</organism>
<dbReference type="EMBL" id="KV442021">
    <property type="protein sequence ID" value="OAQ33277.1"/>
    <property type="molecule type" value="Genomic_DNA"/>
</dbReference>
<feature type="transmembrane region" description="Helical" evidence="1">
    <location>
        <begin position="6"/>
        <end position="29"/>
    </location>
</feature>
<keyword evidence="1" id="KW-1133">Transmembrane helix</keyword>
<keyword evidence="3" id="KW-1185">Reference proteome</keyword>
<dbReference type="PANTHER" id="PTHR40135:SF1">
    <property type="entry name" value="MITOCHONDRIAL PHOSPHATE CARRIER PROTEIN"/>
    <property type="match status" value="1"/>
</dbReference>
<evidence type="ECO:0000256" key="1">
    <source>
        <dbReference type="SAM" id="Phobius"/>
    </source>
</evidence>
<proteinExistence type="predicted"/>